<dbReference type="EMBL" id="BOVJ01000174">
    <property type="protein sequence ID" value="GIQ66333.1"/>
    <property type="molecule type" value="Genomic_DNA"/>
</dbReference>
<feature type="transmembrane region" description="Helical" evidence="4">
    <location>
        <begin position="30"/>
        <end position="54"/>
    </location>
</feature>
<comment type="caution">
    <text evidence="5">The sequence shown here is derived from an EMBL/GenBank/DDBJ whole genome shotgun (WGS) entry which is preliminary data.</text>
</comment>
<organism evidence="5 6">
    <name type="scientific">Paenibacillus cisolokensis</name>
    <dbReference type="NCBI Taxonomy" id="1658519"/>
    <lineage>
        <taxon>Bacteria</taxon>
        <taxon>Bacillati</taxon>
        <taxon>Bacillota</taxon>
        <taxon>Bacilli</taxon>
        <taxon>Bacillales</taxon>
        <taxon>Paenibacillaceae</taxon>
        <taxon>Paenibacillus</taxon>
    </lineage>
</organism>
<evidence type="ECO:0000313" key="6">
    <source>
        <dbReference type="Proteomes" id="UP000680304"/>
    </source>
</evidence>
<sequence length="93" mass="11170">MSTYIKNLLKYKDLFYELVKKDIKLKYRNSILGVLWSMLNPLLMMVVLSIVFMALFKNEIPNFPVYVLIGRIVYQFFRNQRPSPWTLFLLTDN</sequence>
<protein>
    <recommendedName>
        <fullName evidence="7">ABC-2 type transporter domain-containing protein</fullName>
    </recommendedName>
</protein>
<name>A0ABQ4NEC8_9BACL</name>
<evidence type="ECO:0008006" key="7">
    <source>
        <dbReference type="Google" id="ProtNLM"/>
    </source>
</evidence>
<proteinExistence type="inferred from homology"/>
<evidence type="ECO:0000256" key="4">
    <source>
        <dbReference type="SAM" id="Phobius"/>
    </source>
</evidence>
<keyword evidence="4" id="KW-1133">Transmembrane helix</keyword>
<keyword evidence="4" id="KW-0812">Transmembrane</keyword>
<reference evidence="5 6" key="1">
    <citation type="submission" date="2021-04" db="EMBL/GenBank/DDBJ databases">
        <title>Draft genome sequence of Paenibacillus cisolokensis, LC2-13A.</title>
        <authorList>
            <person name="Uke A."/>
            <person name="Chhe C."/>
            <person name="Baramee S."/>
            <person name="Kosugi A."/>
        </authorList>
    </citation>
    <scope>NUCLEOTIDE SEQUENCE [LARGE SCALE GENOMIC DNA]</scope>
    <source>
        <strain evidence="5 6">LC2-13A</strain>
    </source>
</reference>
<comment type="similarity">
    <text evidence="2">Belongs to the ABC-2 integral membrane protein family.</text>
</comment>
<keyword evidence="6" id="KW-1185">Reference proteome</keyword>
<dbReference type="PANTHER" id="PTHR30413:SF8">
    <property type="entry name" value="TRANSPORT PERMEASE PROTEIN"/>
    <property type="match status" value="1"/>
</dbReference>
<dbReference type="PANTHER" id="PTHR30413">
    <property type="entry name" value="INNER MEMBRANE TRANSPORT PERMEASE"/>
    <property type="match status" value="1"/>
</dbReference>
<evidence type="ECO:0000256" key="3">
    <source>
        <dbReference type="ARBA" id="ARBA00022448"/>
    </source>
</evidence>
<accession>A0ABQ4NEC8</accession>
<comment type="subcellular location">
    <subcellularLocation>
        <location evidence="1">Cell inner membrane</location>
        <topology evidence="1">Multi-pass membrane protein</topology>
    </subcellularLocation>
</comment>
<gene>
    <name evidence="5" type="ORF">PACILC2_49010</name>
</gene>
<keyword evidence="3" id="KW-0813">Transport</keyword>
<evidence type="ECO:0000256" key="2">
    <source>
        <dbReference type="ARBA" id="ARBA00007783"/>
    </source>
</evidence>
<evidence type="ECO:0000313" key="5">
    <source>
        <dbReference type="EMBL" id="GIQ66333.1"/>
    </source>
</evidence>
<keyword evidence="4" id="KW-0472">Membrane</keyword>
<evidence type="ECO:0000256" key="1">
    <source>
        <dbReference type="ARBA" id="ARBA00004429"/>
    </source>
</evidence>
<dbReference type="Proteomes" id="UP000680304">
    <property type="component" value="Unassembled WGS sequence"/>
</dbReference>